<name>A0ABS8XQY7_9BURK</name>
<feature type="domain" description="TniQ" evidence="1">
    <location>
        <begin position="5"/>
        <end position="143"/>
    </location>
</feature>
<comment type="caution">
    <text evidence="2">The sequence shown here is derived from an EMBL/GenBank/DDBJ whole genome shotgun (WGS) entry which is preliminary data.</text>
</comment>
<accession>A0ABS8XQY7</accession>
<dbReference type="RefSeq" id="WP_233371149.1">
    <property type="nucleotide sequence ID" value="NZ_JAJTWU010000002.1"/>
</dbReference>
<protein>
    <submittedName>
        <fullName evidence="2">TniQ family protein</fullName>
    </submittedName>
</protein>
<dbReference type="InterPro" id="IPR009492">
    <property type="entry name" value="TniQ"/>
</dbReference>
<dbReference type="Proteomes" id="UP001200741">
    <property type="component" value="Unassembled WGS sequence"/>
</dbReference>
<evidence type="ECO:0000313" key="3">
    <source>
        <dbReference type="Proteomes" id="UP001200741"/>
    </source>
</evidence>
<dbReference type="EMBL" id="JAJTWU010000002">
    <property type="protein sequence ID" value="MCE4554243.1"/>
    <property type="molecule type" value="Genomic_DNA"/>
</dbReference>
<organism evidence="2 3">
    <name type="scientific">Pelomonas cellulosilytica</name>
    <dbReference type="NCBI Taxonomy" id="2906762"/>
    <lineage>
        <taxon>Bacteria</taxon>
        <taxon>Pseudomonadati</taxon>
        <taxon>Pseudomonadota</taxon>
        <taxon>Betaproteobacteria</taxon>
        <taxon>Burkholderiales</taxon>
        <taxon>Sphaerotilaceae</taxon>
        <taxon>Roseateles</taxon>
    </lineage>
</organism>
<reference evidence="2 3" key="1">
    <citation type="submission" date="2021-12" db="EMBL/GenBank/DDBJ databases">
        <title>Genome seq of P8.</title>
        <authorList>
            <person name="Seo T."/>
        </authorList>
    </citation>
    <scope>NUCLEOTIDE SEQUENCE [LARGE SCALE GENOMIC DNA]</scope>
    <source>
        <strain evidence="2 3">P8</strain>
    </source>
</reference>
<gene>
    <name evidence="2" type="ORF">LXT13_07245</name>
</gene>
<sequence>MNLSFPEPQPDELLDGWLGRCSVMHSCTSIANLIAGLRMVTGLPVPATVLDVIAASLGLTPQEVLFRHTTLPAQRAFSARAVGIEKQSTEKLSSSGVTRRSDVEALACPHCAQEDAARGGLSYWRRMHHLPGVDWCPVHQEALVRFTPTAFEKRPSDVLAQTAGERCAVPAAIDGSSALGRYAELMVRWLQRSSVYSCTALNRVVYEGCRAMGLRCSQVGKRLLVSDLVKQRLPTEWLALYWPDVLSKAPAAYLPRLDGPSRDKHVGYPGATCALVLAALFESVDDIQRQLEVADAQVRADHARHTDTALFAARQDFVRGSSLAAACNAHGVAVEQLERWLRDAAKLWTSTTDPLPKAMATQPGASLQAA</sequence>
<dbReference type="Pfam" id="PF06527">
    <property type="entry name" value="TniQ"/>
    <property type="match status" value="1"/>
</dbReference>
<evidence type="ECO:0000259" key="1">
    <source>
        <dbReference type="Pfam" id="PF06527"/>
    </source>
</evidence>
<proteinExistence type="predicted"/>
<keyword evidence="3" id="KW-1185">Reference proteome</keyword>
<evidence type="ECO:0000313" key="2">
    <source>
        <dbReference type="EMBL" id="MCE4554243.1"/>
    </source>
</evidence>